<sequence length="99" mass="11055">MQDLSGIDVSEKADKVSKTTNALDIQKFSAVVQYFLSWRVTNRVVNFPLQMKIISASKAELTDMAKNGFQKSFDGLYKLRQKSAVAQGFYFEGGYVSAT</sequence>
<comment type="caution">
    <text evidence="1">The sequence shown here is derived from an EMBL/GenBank/DDBJ whole genome shotgun (WGS) entry which is preliminary data.</text>
</comment>
<dbReference type="Proteomes" id="UP000887159">
    <property type="component" value="Unassembled WGS sequence"/>
</dbReference>
<dbReference type="EMBL" id="BMAU01021376">
    <property type="protein sequence ID" value="GFY26645.1"/>
    <property type="molecule type" value="Genomic_DNA"/>
</dbReference>
<proteinExistence type="predicted"/>
<keyword evidence="2" id="KW-1185">Reference proteome</keyword>
<name>A0A8X6W1R5_TRICX</name>
<protein>
    <submittedName>
        <fullName evidence="1">Uncharacterized protein</fullName>
    </submittedName>
</protein>
<organism evidence="1 2">
    <name type="scientific">Trichonephila clavipes</name>
    <name type="common">Golden silk orbweaver</name>
    <name type="synonym">Nephila clavipes</name>
    <dbReference type="NCBI Taxonomy" id="2585209"/>
    <lineage>
        <taxon>Eukaryota</taxon>
        <taxon>Metazoa</taxon>
        <taxon>Ecdysozoa</taxon>
        <taxon>Arthropoda</taxon>
        <taxon>Chelicerata</taxon>
        <taxon>Arachnida</taxon>
        <taxon>Araneae</taxon>
        <taxon>Araneomorphae</taxon>
        <taxon>Entelegynae</taxon>
        <taxon>Araneoidea</taxon>
        <taxon>Nephilidae</taxon>
        <taxon>Trichonephila</taxon>
    </lineage>
</organism>
<accession>A0A8X6W1R5</accession>
<reference evidence="1" key="1">
    <citation type="submission" date="2020-08" db="EMBL/GenBank/DDBJ databases">
        <title>Multicomponent nature underlies the extraordinary mechanical properties of spider dragline silk.</title>
        <authorList>
            <person name="Kono N."/>
            <person name="Nakamura H."/>
            <person name="Mori M."/>
            <person name="Yoshida Y."/>
            <person name="Ohtoshi R."/>
            <person name="Malay A.D."/>
            <person name="Moran D.A.P."/>
            <person name="Tomita M."/>
            <person name="Numata K."/>
            <person name="Arakawa K."/>
        </authorList>
    </citation>
    <scope>NUCLEOTIDE SEQUENCE</scope>
</reference>
<evidence type="ECO:0000313" key="1">
    <source>
        <dbReference type="EMBL" id="GFY26645.1"/>
    </source>
</evidence>
<dbReference type="AlphaFoldDB" id="A0A8X6W1R5"/>
<gene>
    <name evidence="1" type="ORF">TNCV_2879731</name>
</gene>
<evidence type="ECO:0000313" key="2">
    <source>
        <dbReference type="Proteomes" id="UP000887159"/>
    </source>
</evidence>